<evidence type="ECO:0000256" key="3">
    <source>
        <dbReference type="SAM" id="SignalP"/>
    </source>
</evidence>
<evidence type="ECO:0000259" key="4">
    <source>
        <dbReference type="PROSITE" id="PS50240"/>
    </source>
</evidence>
<comment type="similarity">
    <text evidence="2">Belongs to the peptidase S1 family. CLIP subfamily.</text>
</comment>
<organism evidence="5 6">
    <name type="scientific">Polypedilum vanderplanki</name>
    <name type="common">Sleeping chironomid midge</name>
    <dbReference type="NCBI Taxonomy" id="319348"/>
    <lineage>
        <taxon>Eukaryota</taxon>
        <taxon>Metazoa</taxon>
        <taxon>Ecdysozoa</taxon>
        <taxon>Arthropoda</taxon>
        <taxon>Hexapoda</taxon>
        <taxon>Insecta</taxon>
        <taxon>Pterygota</taxon>
        <taxon>Neoptera</taxon>
        <taxon>Endopterygota</taxon>
        <taxon>Diptera</taxon>
        <taxon>Nematocera</taxon>
        <taxon>Chironomoidea</taxon>
        <taxon>Chironomidae</taxon>
        <taxon>Chironominae</taxon>
        <taxon>Polypedilum</taxon>
        <taxon>Polypedilum</taxon>
    </lineage>
</organism>
<evidence type="ECO:0000313" key="6">
    <source>
        <dbReference type="Proteomes" id="UP001107558"/>
    </source>
</evidence>
<dbReference type="AlphaFoldDB" id="A0A9J6BBB6"/>
<dbReference type="Pfam" id="PF00089">
    <property type="entry name" value="Trypsin"/>
    <property type="match status" value="1"/>
</dbReference>
<dbReference type="PROSITE" id="PS50240">
    <property type="entry name" value="TRYPSIN_DOM"/>
    <property type="match status" value="1"/>
</dbReference>
<sequence>MFLKVLFISILVSNSHQYLEPSNFKIVTIDLQIPSDEEIENFPQEDRENRILNGNNANSGQFPFAAYIHVTRDTGTVYCTGSLIASNWIITARSCFINVNNIPGTSFQAFCGSIDNQSPALISSFANHGAWIDDINNRDHPNIAVFRLFNDMPTTNLIRPIRLPRLANEHFGFDDFNITTVGWGRMSNGAFPRILQFGNFRILASHLCFWNPAFSPNNFCSQHQTLNSMVSIERGEGGASIITENDGIQTLIGITSTIFGLPNGIGAANLRVSSFLRFINDRTGIPFR</sequence>
<dbReference type="PANTHER" id="PTHR24250">
    <property type="entry name" value="CHYMOTRYPSIN-RELATED"/>
    <property type="match status" value="1"/>
</dbReference>
<evidence type="ECO:0000256" key="1">
    <source>
        <dbReference type="ARBA" id="ARBA00023157"/>
    </source>
</evidence>
<feature type="signal peptide" evidence="3">
    <location>
        <begin position="1"/>
        <end position="17"/>
    </location>
</feature>
<dbReference type="InterPro" id="IPR009003">
    <property type="entry name" value="Peptidase_S1_PA"/>
</dbReference>
<comment type="caution">
    <text evidence="5">The sequence shown here is derived from an EMBL/GenBank/DDBJ whole genome shotgun (WGS) entry which is preliminary data.</text>
</comment>
<accession>A0A9J6BBB6</accession>
<dbReference type="SUPFAM" id="SSF50494">
    <property type="entry name" value="Trypsin-like serine proteases"/>
    <property type="match status" value="1"/>
</dbReference>
<keyword evidence="3" id="KW-0732">Signal</keyword>
<dbReference type="SMART" id="SM00020">
    <property type="entry name" value="Tryp_SPc"/>
    <property type="match status" value="1"/>
</dbReference>
<name>A0A9J6BBB6_POLVA</name>
<dbReference type="GO" id="GO:0004252">
    <property type="term" value="F:serine-type endopeptidase activity"/>
    <property type="evidence" value="ECO:0007669"/>
    <property type="project" value="InterPro"/>
</dbReference>
<dbReference type="EMBL" id="JADBJN010000004">
    <property type="protein sequence ID" value="KAG5666819.1"/>
    <property type="molecule type" value="Genomic_DNA"/>
</dbReference>
<dbReference type="OrthoDB" id="60866at2759"/>
<gene>
    <name evidence="5" type="ORF">PVAND_014829</name>
</gene>
<dbReference type="GO" id="GO:0006508">
    <property type="term" value="P:proteolysis"/>
    <property type="evidence" value="ECO:0007669"/>
    <property type="project" value="InterPro"/>
</dbReference>
<dbReference type="InterPro" id="IPR001254">
    <property type="entry name" value="Trypsin_dom"/>
</dbReference>
<evidence type="ECO:0000313" key="5">
    <source>
        <dbReference type="EMBL" id="KAG5666819.1"/>
    </source>
</evidence>
<evidence type="ECO:0000256" key="2">
    <source>
        <dbReference type="ARBA" id="ARBA00024195"/>
    </source>
</evidence>
<dbReference type="InterPro" id="IPR043504">
    <property type="entry name" value="Peptidase_S1_PA_chymotrypsin"/>
</dbReference>
<feature type="chain" id="PRO_5039947514" description="Peptidase S1 domain-containing protein" evidence="3">
    <location>
        <begin position="18"/>
        <end position="288"/>
    </location>
</feature>
<proteinExistence type="inferred from homology"/>
<feature type="domain" description="Peptidase S1" evidence="4">
    <location>
        <begin position="51"/>
        <end position="284"/>
    </location>
</feature>
<keyword evidence="6" id="KW-1185">Reference proteome</keyword>
<reference evidence="5" key="1">
    <citation type="submission" date="2021-03" db="EMBL/GenBank/DDBJ databases">
        <title>Chromosome level genome of the anhydrobiotic midge Polypedilum vanderplanki.</title>
        <authorList>
            <person name="Yoshida Y."/>
            <person name="Kikawada T."/>
            <person name="Gusev O."/>
        </authorList>
    </citation>
    <scope>NUCLEOTIDE SEQUENCE</scope>
    <source>
        <strain evidence="5">NIAS01</strain>
        <tissue evidence="5">Whole body or cell culture</tissue>
    </source>
</reference>
<protein>
    <recommendedName>
        <fullName evidence="4">Peptidase S1 domain-containing protein</fullName>
    </recommendedName>
</protein>
<dbReference type="Gene3D" id="2.40.10.10">
    <property type="entry name" value="Trypsin-like serine proteases"/>
    <property type="match status" value="1"/>
</dbReference>
<keyword evidence="1" id="KW-1015">Disulfide bond</keyword>
<dbReference type="Proteomes" id="UP001107558">
    <property type="component" value="Chromosome 4"/>
</dbReference>